<evidence type="ECO:0000256" key="7">
    <source>
        <dbReference type="ARBA" id="ARBA00023155"/>
    </source>
</evidence>
<feature type="domain" description="START" evidence="14">
    <location>
        <begin position="155"/>
        <end position="383"/>
    </location>
</feature>
<evidence type="ECO:0000256" key="12">
    <source>
        <dbReference type="SAM" id="MobiDB-lite"/>
    </source>
</evidence>
<evidence type="ECO:0000256" key="11">
    <source>
        <dbReference type="RuleBase" id="RU000682"/>
    </source>
</evidence>
<feature type="compositionally biased region" description="Polar residues" evidence="12">
    <location>
        <begin position="1"/>
        <end position="12"/>
    </location>
</feature>
<keyword evidence="8" id="KW-0804">Transcription</keyword>
<dbReference type="GO" id="GO:0005634">
    <property type="term" value="C:nucleus"/>
    <property type="evidence" value="ECO:0007669"/>
    <property type="project" value="UniProtKB-SubCell"/>
</dbReference>
<dbReference type="AlphaFoldDB" id="A0AAV1E209"/>
<dbReference type="InterPro" id="IPR013978">
    <property type="entry name" value="MEKHLA"/>
</dbReference>
<reference evidence="15" key="1">
    <citation type="submission" date="2023-03" db="EMBL/GenBank/DDBJ databases">
        <authorList>
            <person name="Julca I."/>
        </authorList>
    </citation>
    <scope>NUCLEOTIDE SEQUENCE</scope>
</reference>
<evidence type="ECO:0000256" key="4">
    <source>
        <dbReference type="ARBA" id="ARBA00023015"/>
    </source>
</evidence>
<dbReference type="SMART" id="SM00389">
    <property type="entry name" value="HOX"/>
    <property type="match status" value="1"/>
</dbReference>
<dbReference type="Pfam" id="PF00046">
    <property type="entry name" value="Homeodomain"/>
    <property type="match status" value="1"/>
</dbReference>
<dbReference type="CDD" id="cd08875">
    <property type="entry name" value="START_ArGLABRA2_like"/>
    <property type="match status" value="1"/>
</dbReference>
<dbReference type="Proteomes" id="UP001161247">
    <property type="component" value="Chromosome 7"/>
</dbReference>
<evidence type="ECO:0000256" key="1">
    <source>
        <dbReference type="ARBA" id="ARBA00004123"/>
    </source>
</evidence>
<dbReference type="Pfam" id="PF01852">
    <property type="entry name" value="START"/>
    <property type="match status" value="1"/>
</dbReference>
<dbReference type="SUPFAM" id="SSF55961">
    <property type="entry name" value="Bet v1-like"/>
    <property type="match status" value="1"/>
</dbReference>
<dbReference type="FunFam" id="1.10.10.60:FF:000197">
    <property type="entry name" value="Homeobox-leucine zipper protein REVOLUTA"/>
    <property type="match status" value="1"/>
</dbReference>
<dbReference type="GO" id="GO:0003677">
    <property type="term" value="F:DNA binding"/>
    <property type="evidence" value="ECO:0007669"/>
    <property type="project" value="UniProtKB-UniRule"/>
</dbReference>
<dbReference type="Pfam" id="PF08670">
    <property type="entry name" value="MEKHLA"/>
    <property type="match status" value="1"/>
</dbReference>
<evidence type="ECO:0000313" key="16">
    <source>
        <dbReference type="Proteomes" id="UP001161247"/>
    </source>
</evidence>
<evidence type="ECO:0000256" key="2">
    <source>
        <dbReference type="ARBA" id="ARBA00010338"/>
    </source>
</evidence>
<keyword evidence="3" id="KW-0221">Differentiation</keyword>
<protein>
    <submittedName>
        <fullName evidence="15">OLC1v1014861C1</fullName>
    </submittedName>
</protein>
<dbReference type="PROSITE" id="PS50848">
    <property type="entry name" value="START"/>
    <property type="match status" value="1"/>
</dbReference>
<name>A0AAV1E209_OLDCO</name>
<evidence type="ECO:0000256" key="10">
    <source>
        <dbReference type="PROSITE-ProRule" id="PRU00108"/>
    </source>
</evidence>
<feature type="domain" description="Homeobox" evidence="13">
    <location>
        <begin position="16"/>
        <end position="80"/>
    </location>
</feature>
<comment type="subcellular location">
    <subcellularLocation>
        <location evidence="1 10 11">Nucleus</location>
    </subcellularLocation>
</comment>
<evidence type="ECO:0000259" key="14">
    <source>
        <dbReference type="PROSITE" id="PS50848"/>
    </source>
</evidence>
<keyword evidence="6 10" id="KW-0238">DNA-binding</keyword>
<dbReference type="GO" id="GO:0030154">
    <property type="term" value="P:cell differentiation"/>
    <property type="evidence" value="ECO:0007669"/>
    <property type="project" value="UniProtKB-KW"/>
</dbReference>
<dbReference type="GO" id="GO:0003700">
    <property type="term" value="F:DNA-binding transcription factor activity"/>
    <property type="evidence" value="ECO:0007669"/>
    <property type="project" value="InterPro"/>
</dbReference>
<organism evidence="15 16">
    <name type="scientific">Oldenlandia corymbosa var. corymbosa</name>
    <dbReference type="NCBI Taxonomy" id="529605"/>
    <lineage>
        <taxon>Eukaryota</taxon>
        <taxon>Viridiplantae</taxon>
        <taxon>Streptophyta</taxon>
        <taxon>Embryophyta</taxon>
        <taxon>Tracheophyta</taxon>
        <taxon>Spermatophyta</taxon>
        <taxon>Magnoliopsida</taxon>
        <taxon>eudicotyledons</taxon>
        <taxon>Gunneridae</taxon>
        <taxon>Pentapetalae</taxon>
        <taxon>asterids</taxon>
        <taxon>lamiids</taxon>
        <taxon>Gentianales</taxon>
        <taxon>Rubiaceae</taxon>
        <taxon>Rubioideae</taxon>
        <taxon>Spermacoceae</taxon>
        <taxon>Hedyotis-Oldenlandia complex</taxon>
        <taxon>Oldenlandia</taxon>
    </lineage>
</organism>
<dbReference type="CDD" id="cd14686">
    <property type="entry name" value="bZIP"/>
    <property type="match status" value="1"/>
</dbReference>
<keyword evidence="4" id="KW-0805">Transcription regulation</keyword>
<evidence type="ECO:0000313" key="15">
    <source>
        <dbReference type="EMBL" id="CAI9114200.1"/>
    </source>
</evidence>
<proteinExistence type="inferred from homology"/>
<feature type="region of interest" description="Disordered" evidence="12">
    <location>
        <begin position="1"/>
        <end position="21"/>
    </location>
</feature>
<dbReference type="PANTHER" id="PTHR45950:SF1">
    <property type="entry name" value="HOMEOBOX-LEUCINE ZIPPER PROTEIN ATHB-15"/>
    <property type="match status" value="1"/>
</dbReference>
<dbReference type="GO" id="GO:0010014">
    <property type="term" value="P:meristem initiation"/>
    <property type="evidence" value="ECO:0007669"/>
    <property type="project" value="UniProtKB-ARBA"/>
</dbReference>
<dbReference type="Gene3D" id="1.10.10.60">
    <property type="entry name" value="Homeodomain-like"/>
    <property type="match status" value="1"/>
</dbReference>
<evidence type="ECO:0000256" key="9">
    <source>
        <dbReference type="ARBA" id="ARBA00023242"/>
    </source>
</evidence>
<dbReference type="SUPFAM" id="SSF46689">
    <property type="entry name" value="Homeodomain-like"/>
    <property type="match status" value="1"/>
</dbReference>
<keyword evidence="16" id="KW-1185">Reference proteome</keyword>
<dbReference type="GO" id="GO:0008289">
    <property type="term" value="F:lipid binding"/>
    <property type="evidence" value="ECO:0007669"/>
    <property type="project" value="InterPro"/>
</dbReference>
<evidence type="ECO:0000256" key="6">
    <source>
        <dbReference type="ARBA" id="ARBA00023125"/>
    </source>
</evidence>
<dbReference type="InterPro" id="IPR023393">
    <property type="entry name" value="START-like_dom_sf"/>
</dbReference>
<dbReference type="PANTHER" id="PTHR45950">
    <property type="entry name" value="HOMEOBOX-LEUCINE ZIPPER PROTEIN ATHB-14"/>
    <property type="match status" value="1"/>
</dbReference>
<evidence type="ECO:0000256" key="8">
    <source>
        <dbReference type="ARBA" id="ARBA00023163"/>
    </source>
</evidence>
<dbReference type="InterPro" id="IPR001356">
    <property type="entry name" value="HD"/>
</dbReference>
<keyword evidence="7 10" id="KW-0371">Homeobox</keyword>
<dbReference type="Gene3D" id="3.30.530.20">
    <property type="match status" value="1"/>
</dbReference>
<evidence type="ECO:0000259" key="13">
    <source>
        <dbReference type="PROSITE" id="PS50071"/>
    </source>
</evidence>
<evidence type="ECO:0000256" key="3">
    <source>
        <dbReference type="ARBA" id="ARBA00022782"/>
    </source>
</evidence>
<dbReference type="SMART" id="SM00234">
    <property type="entry name" value="START"/>
    <property type="match status" value="1"/>
</dbReference>
<feature type="DNA-binding region" description="Homeobox" evidence="10">
    <location>
        <begin position="18"/>
        <end position="81"/>
    </location>
</feature>
<dbReference type="InterPro" id="IPR002913">
    <property type="entry name" value="START_lipid-bd_dom"/>
</dbReference>
<dbReference type="CDD" id="cd00086">
    <property type="entry name" value="homeodomain"/>
    <property type="match status" value="1"/>
</dbReference>
<dbReference type="EMBL" id="OX459124">
    <property type="protein sequence ID" value="CAI9114200.1"/>
    <property type="molecule type" value="Genomic_DNA"/>
</dbReference>
<dbReference type="InterPro" id="IPR009057">
    <property type="entry name" value="Homeodomain-like_sf"/>
</dbReference>
<dbReference type="FunFam" id="3.30.530.20:FF:000020">
    <property type="entry name" value="homeobox-leucine zipper protein ATHB-15"/>
    <property type="match status" value="1"/>
</dbReference>
<evidence type="ECO:0000256" key="5">
    <source>
        <dbReference type="ARBA" id="ARBA00023054"/>
    </source>
</evidence>
<keyword evidence="5" id="KW-0175">Coiled coil</keyword>
<dbReference type="InterPro" id="IPR044830">
    <property type="entry name" value="HD-Zip_III"/>
</dbReference>
<keyword evidence="9 10" id="KW-0539">Nucleus</keyword>
<comment type="similarity">
    <text evidence="2">Belongs to the HD-ZIP homeobox family. Class III subfamily.</text>
</comment>
<accession>A0AAV1E209</accession>
<sequence>MATSKDSSSHNGSKGVMDNGKYVRYTPEQVEALERLYHDCPKPSSVRRQQLIRECPILSNIEPKQIKVWFQNRRCREKQRKEASRLQTVNRKLTAMNKLLMEENDRLQKQVTHLVYENGYFRQTHPRKPLATKDTSCESVVTSGQHQLTPQRPPRDASPAGLLSIAEETLTEFLSKATGTAVEWVQMPGMKPGPDSIGIVAISHGCAGIAARACGLVGLEPTRVAEILKDRPSWFRDCRAVDVVNVLPTANGGTIELLYMQLYAPTTLAPARDFWLIRYTSMMDDGSLVVCERSLSNTQNGPSMPQTNNFVRAEMLPSGYLIRPCEGGGSIIHIVDHLNLEAWSVPEVLRPLYESSAVLAQKMTMAALRHLRQIAQEVSQPNVTNWARRPAALRGLSQRLSRGFNEALNGFTDEGWSLIGNDGMDDVTVLVNSSPDKLMALSLPFMNGFTPVCSAVLCAKASMLLQNVPPAILLRFLREHRSEWADNSIDAYAASTFKIGPCGVPGSRMGNLGGQIILPLAHSADHEEMLEVIKLDNISHSPEDLLMPRDMFLLQLCSGMDENAVGTCAELIFAPIDASFADDAPLLPSGFRIIPLDSSKETSSPNRTLDLASALETGTVGSKTLNEIAGNSGTTRSVMTIAFQFAFEGHMQESVASMARQYVRSVISSVQRVALALSPSNLGPHGSLQSPLGTPAAHTLARWICQSYKCYLGLELLKLAGEGSESILKTLWNHSDAVLCCSLKALPVFTFANQAGLDMLETTFIALQDITLEKIFDDHGKKNLYAEFPQIIQQGFACLQGGICLSSMGRPVSFERAIAWKVMNEEDQAHCICFTFLNWSFV</sequence>
<dbReference type="PROSITE" id="PS50071">
    <property type="entry name" value="HOMEOBOX_2"/>
    <property type="match status" value="1"/>
</dbReference>
<gene>
    <name evidence="15" type="ORF">OLC1_LOCUS21023</name>
</gene>